<comment type="caution">
    <text evidence="4">The sequence shown here is derived from an EMBL/GenBank/DDBJ whole genome shotgun (WGS) entry which is preliminary data.</text>
</comment>
<evidence type="ECO:0000259" key="3">
    <source>
        <dbReference type="PROSITE" id="PS50405"/>
    </source>
</evidence>
<dbReference type="OrthoDB" id="2098326at2759"/>
<dbReference type="Pfam" id="PF02798">
    <property type="entry name" value="GST_N"/>
    <property type="match status" value="1"/>
</dbReference>
<dbReference type="SFLD" id="SFLDG00358">
    <property type="entry name" value="Main_(cytGST)"/>
    <property type="match status" value="1"/>
</dbReference>
<dbReference type="CDD" id="cd03046">
    <property type="entry name" value="GST_N_GTT1_like"/>
    <property type="match status" value="1"/>
</dbReference>
<evidence type="ECO:0000259" key="2">
    <source>
        <dbReference type="PROSITE" id="PS50404"/>
    </source>
</evidence>
<accession>A0A8X7NLX1</accession>
<feature type="domain" description="GST C-terminal" evidence="3">
    <location>
        <begin position="96"/>
        <end position="242"/>
    </location>
</feature>
<comment type="similarity">
    <text evidence="1">Belongs to the GST superfamily.</text>
</comment>
<dbReference type="SUPFAM" id="SSF52833">
    <property type="entry name" value="Thioredoxin-like"/>
    <property type="match status" value="1"/>
</dbReference>
<dbReference type="PROSITE" id="PS50404">
    <property type="entry name" value="GST_NTER"/>
    <property type="match status" value="1"/>
</dbReference>
<dbReference type="InterPro" id="IPR036249">
    <property type="entry name" value="Thioredoxin-like_sf"/>
</dbReference>
<dbReference type="Gene3D" id="1.20.1050.10">
    <property type="match status" value="1"/>
</dbReference>
<name>A0A8X7NLX1_CANPA</name>
<dbReference type="InterPro" id="IPR010987">
    <property type="entry name" value="Glutathione-S-Trfase_C-like"/>
</dbReference>
<dbReference type="PANTHER" id="PTHR44051:SF9">
    <property type="entry name" value="GLUTATHIONE S-TRANSFERASE 1"/>
    <property type="match status" value="1"/>
</dbReference>
<dbReference type="Proteomes" id="UP000590412">
    <property type="component" value="Unassembled WGS sequence"/>
</dbReference>
<feature type="domain" description="GST N-terminal" evidence="2">
    <location>
        <begin position="4"/>
        <end position="90"/>
    </location>
</feature>
<proteinExistence type="inferred from homology"/>
<dbReference type="EMBL" id="JABWAB010000004">
    <property type="protein sequence ID" value="KAF6052464.1"/>
    <property type="molecule type" value="Genomic_DNA"/>
</dbReference>
<reference evidence="4" key="1">
    <citation type="submission" date="2020-03" db="EMBL/GenBank/DDBJ databases">
        <title>FDA dAtabase for Regulatory Grade micrObial Sequences (FDA-ARGOS): Supporting development and validation of Infectious Disease Dx tests.</title>
        <authorList>
            <person name="Campos J."/>
            <person name="Goldberg B."/>
            <person name="Tallon L."/>
            <person name="Sadzewicz L."/>
            <person name="Vavikolanu K."/>
            <person name="Mehta A."/>
            <person name="Aluvathingal J."/>
            <person name="Nadendla S."/>
            <person name="Nandy P."/>
            <person name="Geyer C."/>
            <person name="Yan Y."/>
            <person name="Sichtig H."/>
        </authorList>
    </citation>
    <scope>NUCLEOTIDE SEQUENCE [LARGE SCALE GENOMIC DNA]</scope>
    <source>
        <strain evidence="4">FDAARGOS_652</strain>
    </source>
</reference>
<dbReference type="PROSITE" id="PS50405">
    <property type="entry name" value="GST_CTER"/>
    <property type="match status" value="1"/>
</dbReference>
<dbReference type="SUPFAM" id="SSF47616">
    <property type="entry name" value="GST C-terminal domain-like"/>
    <property type="match status" value="1"/>
</dbReference>
<organism evidence="4 5">
    <name type="scientific">Candida parapsilosis</name>
    <name type="common">Yeast</name>
    <dbReference type="NCBI Taxonomy" id="5480"/>
    <lineage>
        <taxon>Eukaryota</taxon>
        <taxon>Fungi</taxon>
        <taxon>Dikarya</taxon>
        <taxon>Ascomycota</taxon>
        <taxon>Saccharomycotina</taxon>
        <taxon>Pichiomycetes</taxon>
        <taxon>Debaryomycetaceae</taxon>
        <taxon>Candida/Lodderomyces clade</taxon>
        <taxon>Candida</taxon>
    </lineage>
</organism>
<dbReference type="InterPro" id="IPR040079">
    <property type="entry name" value="Glutathione_S-Trfase"/>
</dbReference>
<evidence type="ECO:0000313" key="5">
    <source>
        <dbReference type="Proteomes" id="UP000590412"/>
    </source>
</evidence>
<dbReference type="AlphaFoldDB" id="A0A8X7NLX1"/>
<gene>
    <name evidence="4" type="ORF">FOB60_002720</name>
</gene>
<dbReference type="SFLD" id="SFLDS00019">
    <property type="entry name" value="Glutathione_Transferase_(cytos"/>
    <property type="match status" value="1"/>
</dbReference>
<sequence>MPQEDKIVVHWLNFSRAQRIIWLLDELNLSYELKIYERTKEYRAPKELDEVHPLGKSPVVEITKPDGEVIQLVESGWIVQYLLENYDVDGKFKQANAQDSNQVNYFLHYTEGTLQPLLVGLLVNQMATKVPPFPANWIAGAVVKGINAKYYGPELEKNLKYLNGIAAAQHAKGSKYMVGNKLSGADIILSFPIVSIFTTGRSVHPTVIQEFPELYKYYQNLSQEKGLKDVDEKVAKHERSPLKL</sequence>
<protein>
    <submittedName>
        <fullName evidence="4">Glutathione S-transferase, N-terminal domain family protein</fullName>
    </submittedName>
</protein>
<dbReference type="InterPro" id="IPR004045">
    <property type="entry name" value="Glutathione_S-Trfase_N"/>
</dbReference>
<dbReference type="InterPro" id="IPR004046">
    <property type="entry name" value="GST_C"/>
</dbReference>
<evidence type="ECO:0000256" key="1">
    <source>
        <dbReference type="ARBA" id="ARBA00007409"/>
    </source>
</evidence>
<evidence type="ECO:0000313" key="4">
    <source>
        <dbReference type="EMBL" id="KAF6052464.1"/>
    </source>
</evidence>
<dbReference type="PANTHER" id="PTHR44051">
    <property type="entry name" value="GLUTATHIONE S-TRANSFERASE-RELATED"/>
    <property type="match status" value="1"/>
</dbReference>
<dbReference type="Gene3D" id="3.40.30.10">
    <property type="entry name" value="Glutaredoxin"/>
    <property type="match status" value="1"/>
</dbReference>
<dbReference type="InterPro" id="IPR036282">
    <property type="entry name" value="Glutathione-S-Trfase_C_sf"/>
</dbReference>
<dbReference type="Pfam" id="PF14497">
    <property type="entry name" value="GST_C_3"/>
    <property type="match status" value="1"/>
</dbReference>